<feature type="chain" id="PRO_5013074179" description="TRAP transporter solute receptor, TAXI family" evidence="1">
    <location>
        <begin position="24"/>
        <end position="326"/>
    </location>
</feature>
<evidence type="ECO:0000256" key="1">
    <source>
        <dbReference type="SAM" id="SignalP"/>
    </source>
</evidence>
<organism evidence="2 3">
    <name type="scientific">Tistlia consotensis USBA 355</name>
    <dbReference type="NCBI Taxonomy" id="560819"/>
    <lineage>
        <taxon>Bacteria</taxon>
        <taxon>Pseudomonadati</taxon>
        <taxon>Pseudomonadota</taxon>
        <taxon>Alphaproteobacteria</taxon>
        <taxon>Rhodospirillales</taxon>
        <taxon>Rhodovibrionaceae</taxon>
        <taxon>Tistlia</taxon>
    </lineage>
</organism>
<dbReference type="InterPro" id="IPR011852">
    <property type="entry name" value="TRAP_TAXI"/>
</dbReference>
<keyword evidence="1" id="KW-0732">Signal</keyword>
<reference evidence="2 3" key="1">
    <citation type="submission" date="2017-04" db="EMBL/GenBank/DDBJ databases">
        <authorList>
            <person name="Afonso C.L."/>
            <person name="Miller P.J."/>
            <person name="Scott M.A."/>
            <person name="Spackman E."/>
            <person name="Goraichik I."/>
            <person name="Dimitrov K.M."/>
            <person name="Suarez D.L."/>
            <person name="Swayne D.E."/>
        </authorList>
    </citation>
    <scope>NUCLEOTIDE SEQUENCE [LARGE SCALE GENOMIC DNA]</scope>
    <source>
        <strain evidence="2 3">USBA 355</strain>
    </source>
</reference>
<protein>
    <recommendedName>
        <fullName evidence="4">TRAP transporter solute receptor, TAXI family</fullName>
    </recommendedName>
</protein>
<dbReference type="Proteomes" id="UP000192917">
    <property type="component" value="Unassembled WGS sequence"/>
</dbReference>
<dbReference type="RefSeq" id="WP_085122846.1">
    <property type="nucleotide sequence ID" value="NZ_FWZX01000007.1"/>
</dbReference>
<dbReference type="AlphaFoldDB" id="A0A1Y6BWK2"/>
<evidence type="ECO:0000313" key="3">
    <source>
        <dbReference type="Proteomes" id="UP000192917"/>
    </source>
</evidence>
<keyword evidence="3" id="KW-1185">Reference proteome</keyword>
<proteinExistence type="predicted"/>
<feature type="signal peptide" evidence="1">
    <location>
        <begin position="1"/>
        <end position="23"/>
    </location>
</feature>
<dbReference type="PANTHER" id="PTHR42941">
    <property type="entry name" value="SLL1037 PROTEIN"/>
    <property type="match status" value="1"/>
</dbReference>
<evidence type="ECO:0000313" key="2">
    <source>
        <dbReference type="EMBL" id="SMF22012.1"/>
    </source>
</evidence>
<dbReference type="Pfam" id="PF16868">
    <property type="entry name" value="NMT1_3"/>
    <property type="match status" value="1"/>
</dbReference>
<dbReference type="PANTHER" id="PTHR42941:SF1">
    <property type="entry name" value="SLL1037 PROTEIN"/>
    <property type="match status" value="1"/>
</dbReference>
<dbReference type="NCBIfam" id="TIGR02122">
    <property type="entry name" value="TRAP_TAXI"/>
    <property type="match status" value="1"/>
</dbReference>
<accession>A0A1Y6BWK2</accession>
<dbReference type="SUPFAM" id="SSF53850">
    <property type="entry name" value="Periplasmic binding protein-like II"/>
    <property type="match status" value="1"/>
</dbReference>
<evidence type="ECO:0008006" key="4">
    <source>
        <dbReference type="Google" id="ProtNLM"/>
    </source>
</evidence>
<sequence length="326" mass="34681">MSNRLLGLALVAGLAMTAGGASAADLVFSGVSTTSDDYALGVVWSGLAKQAGIDMTVVENGSVAGLRKAAQGEVDLVGIGAPHYLDAIEGKGKFEKDPAEFRDAYKKMKVILALPTGMAQYVVAADSEIRSFHDLAGHSVGIGRPGGNAGRVSKILFDVHGIGDKVDGQYLEYEPALGQILSGTLDAALVWGSIPTAAIDNASRGRKLRFISPDPATLPAFRKALTNGQYYVYQKVPEASIEKAYGTRVVSDGPALFWTFPYQIMVRGDLDDDTVYKLTKALWEHIELVNGQSAALSLISLDNAFEGISGELHPGAKRYYQEIGKL</sequence>
<dbReference type="STRING" id="560819.SAMN05428998_107150"/>
<dbReference type="EMBL" id="FWZX01000007">
    <property type="protein sequence ID" value="SMF22012.1"/>
    <property type="molecule type" value="Genomic_DNA"/>
</dbReference>
<gene>
    <name evidence="2" type="ORF">SAMN05428998_107150</name>
</gene>
<name>A0A1Y6BWK2_9PROT</name>
<dbReference type="Gene3D" id="3.40.190.10">
    <property type="entry name" value="Periplasmic binding protein-like II"/>
    <property type="match status" value="2"/>
</dbReference>